<proteinExistence type="predicted"/>
<dbReference type="PANTHER" id="PTHR30441">
    <property type="entry name" value="DUF748 DOMAIN-CONTAINING PROTEIN"/>
    <property type="match status" value="1"/>
</dbReference>
<protein>
    <submittedName>
        <fullName evidence="2">Putative assembly protein</fullName>
    </submittedName>
</protein>
<dbReference type="GO" id="GO:0090313">
    <property type="term" value="P:regulation of protein targeting to membrane"/>
    <property type="evidence" value="ECO:0007669"/>
    <property type="project" value="TreeGrafter"/>
</dbReference>
<dbReference type="PANTHER" id="PTHR30441:SF4">
    <property type="entry name" value="PROTEIN ASMA"/>
    <property type="match status" value="1"/>
</dbReference>
<dbReference type="eggNOG" id="COG2982">
    <property type="taxonomic scope" value="Bacteria"/>
</dbReference>
<gene>
    <name evidence="2" type="ORF">THS5294_00469</name>
</gene>
<organism evidence="2 3">
    <name type="scientific">Thalassobacter stenotrophicus</name>
    <dbReference type="NCBI Taxonomy" id="266809"/>
    <lineage>
        <taxon>Bacteria</taxon>
        <taxon>Pseudomonadati</taxon>
        <taxon>Pseudomonadota</taxon>
        <taxon>Alphaproteobacteria</taxon>
        <taxon>Rhodobacterales</taxon>
        <taxon>Roseobacteraceae</taxon>
        <taxon>Thalassobacter</taxon>
    </lineage>
</organism>
<dbReference type="InterPro" id="IPR008023">
    <property type="entry name" value="DUF748"/>
</dbReference>
<dbReference type="InterPro" id="IPR052894">
    <property type="entry name" value="AsmA-related"/>
</dbReference>
<evidence type="ECO:0000313" key="3">
    <source>
        <dbReference type="Proteomes" id="UP000051298"/>
    </source>
</evidence>
<feature type="compositionally biased region" description="Low complexity" evidence="1">
    <location>
        <begin position="130"/>
        <end position="144"/>
    </location>
</feature>
<dbReference type="AlphaFoldDB" id="A0A0N7LSY4"/>
<dbReference type="RefSeq" id="WP_058122477.1">
    <property type="nucleotide sequence ID" value="NZ_CYRX01000009.1"/>
</dbReference>
<dbReference type="EMBL" id="CYRX01000009">
    <property type="protein sequence ID" value="CUH59186.1"/>
    <property type="molecule type" value="Genomic_DNA"/>
</dbReference>
<dbReference type="Pfam" id="PF05359">
    <property type="entry name" value="DUF748"/>
    <property type="match status" value="1"/>
</dbReference>
<name>A0A0N7LSY4_9RHOB</name>
<dbReference type="GO" id="GO:0005886">
    <property type="term" value="C:plasma membrane"/>
    <property type="evidence" value="ECO:0007669"/>
    <property type="project" value="TreeGrafter"/>
</dbReference>
<evidence type="ECO:0000313" key="2">
    <source>
        <dbReference type="EMBL" id="CUH59186.1"/>
    </source>
</evidence>
<feature type="region of interest" description="Disordered" evidence="1">
    <location>
        <begin position="125"/>
        <end position="144"/>
    </location>
</feature>
<dbReference type="Proteomes" id="UP000051298">
    <property type="component" value="Unassembled WGS sequence"/>
</dbReference>
<sequence>MRWIKRLAIGVLALVALAVGALFIVPTERIARLATDQFEQATGRALTINGSVRPAVFPSLGVRIEDVAMANADWSAQGPMLAAARLDVSVGLMDLLGGAVSVDRLELVDPVVLLERAADGRVNWDVAPRTTSPSGATTTGGSSTTLPEISLAEARIINGTVAFIDAQADALHRVEALDLTMTLPSLQGRAEASGSALYNGAAVTFDGALDGMAGLLSGDLTPIEAQVAVGGTTASVTGSFGMSPLGFEVQLTAQSTERATLFAAIGQAAPDLPSGFGRDQITLQTGLTLATEGSLHLRDMTLGLDGNSLRGDVDVFPSEQRPKIVATLDSPGLDLSALAAQSGGEAGPSAAPTTSSGWSTAPIDVSALGLADAEIVLTTGAIGLGDATLDAVSARLVLDRARAVITLAPIRAYGGSITGEVIVNGRGGLSSRVNLTLSGLQTQPLLTEFLDFERLLGQADVSVNVLGVGTSMAALMSSLEGSGNVSVGRGEILGLDLAGMMRNFDLNFQGEGARTIFDGITGQFSLTQGVLNTDDLTLSAPLLEALTQGQVNMGAQNLDLTVVPVLLQNAEGAGISVPLRITGPWSAPRIRPDLEAATLQQLNIDGAAIEDNARFALQQKLAEELDVAPEGVTDGQSIEDAVKDRVEDKVRDALGGLFGGN</sequence>
<dbReference type="STRING" id="266809.PM03_07300"/>
<evidence type="ECO:0000256" key="1">
    <source>
        <dbReference type="SAM" id="MobiDB-lite"/>
    </source>
</evidence>
<reference evidence="2 3" key="1">
    <citation type="submission" date="2015-09" db="EMBL/GenBank/DDBJ databases">
        <authorList>
            <consortium name="Swine Surveillance"/>
        </authorList>
    </citation>
    <scope>NUCLEOTIDE SEQUENCE [LARGE SCALE GENOMIC DNA]</scope>
    <source>
        <strain evidence="2 3">CECT 5294</strain>
    </source>
</reference>
<accession>A0A0N7LSY4</accession>